<dbReference type="EMBL" id="CAJMXA010003920">
    <property type="protein sequence ID" value="CAE6526816.1"/>
    <property type="molecule type" value="Genomic_DNA"/>
</dbReference>
<dbReference type="Proteomes" id="UP000663853">
    <property type="component" value="Unassembled WGS sequence"/>
</dbReference>
<dbReference type="AlphaFoldDB" id="A0A8H3DHM6"/>
<protein>
    <submittedName>
        <fullName evidence="1">Uncharacterized protein</fullName>
    </submittedName>
</protein>
<evidence type="ECO:0000313" key="2">
    <source>
        <dbReference type="Proteomes" id="UP000663853"/>
    </source>
</evidence>
<sequence length="92" mass="10297">MTVFCTWHTGKSLSIPRTSATLSPKPTTSLRWFRLVLSKPRLRLTGLSEAVTVWIRSPPSAQRCRIQLPPGSRQLHSEELASSLIIKLLESS</sequence>
<reference evidence="1" key="1">
    <citation type="submission" date="2021-01" db="EMBL/GenBank/DDBJ databases">
        <authorList>
            <person name="Kaushik A."/>
        </authorList>
    </citation>
    <scope>NUCLEOTIDE SEQUENCE</scope>
    <source>
        <strain evidence="1">AG6-10EEA</strain>
    </source>
</reference>
<comment type="caution">
    <text evidence="1">The sequence shown here is derived from an EMBL/GenBank/DDBJ whole genome shotgun (WGS) entry which is preliminary data.</text>
</comment>
<evidence type="ECO:0000313" key="1">
    <source>
        <dbReference type="EMBL" id="CAE6526816.1"/>
    </source>
</evidence>
<proteinExistence type="predicted"/>
<accession>A0A8H3DHM6</accession>
<organism evidence="1 2">
    <name type="scientific">Rhizoctonia solani</name>
    <dbReference type="NCBI Taxonomy" id="456999"/>
    <lineage>
        <taxon>Eukaryota</taxon>
        <taxon>Fungi</taxon>
        <taxon>Dikarya</taxon>
        <taxon>Basidiomycota</taxon>
        <taxon>Agaricomycotina</taxon>
        <taxon>Agaricomycetes</taxon>
        <taxon>Cantharellales</taxon>
        <taxon>Ceratobasidiaceae</taxon>
        <taxon>Rhizoctonia</taxon>
    </lineage>
</organism>
<gene>
    <name evidence="1" type="ORF">RDB_LOCUS161054</name>
</gene>
<name>A0A8H3DHM6_9AGAM</name>